<dbReference type="InterPro" id="IPR028082">
    <property type="entry name" value="Peripla_BP_I"/>
</dbReference>
<feature type="domain" description="Response regulatory" evidence="2">
    <location>
        <begin position="4"/>
        <end position="122"/>
    </location>
</feature>
<dbReference type="SMART" id="SM00448">
    <property type="entry name" value="REC"/>
    <property type="match status" value="1"/>
</dbReference>
<dbReference type="InterPro" id="IPR001633">
    <property type="entry name" value="EAL_dom"/>
</dbReference>
<dbReference type="PANTHER" id="PTHR33121">
    <property type="entry name" value="CYCLIC DI-GMP PHOSPHODIESTERASE PDEF"/>
    <property type="match status" value="1"/>
</dbReference>
<keyword evidence="1" id="KW-0597">Phosphoprotein</keyword>
<evidence type="ECO:0000259" key="2">
    <source>
        <dbReference type="PROSITE" id="PS50110"/>
    </source>
</evidence>
<dbReference type="SMART" id="SM00052">
    <property type="entry name" value="EAL"/>
    <property type="match status" value="1"/>
</dbReference>
<feature type="domain" description="EAL" evidence="3">
    <location>
        <begin position="139"/>
        <end position="392"/>
    </location>
</feature>
<dbReference type="Pfam" id="PF00563">
    <property type="entry name" value="EAL"/>
    <property type="match status" value="1"/>
</dbReference>
<name>A0ABN6CU67_9GAMM</name>
<dbReference type="CDD" id="cd01948">
    <property type="entry name" value="EAL"/>
    <property type="match status" value="1"/>
</dbReference>
<evidence type="ECO:0000256" key="1">
    <source>
        <dbReference type="PROSITE-ProRule" id="PRU00169"/>
    </source>
</evidence>
<dbReference type="PROSITE" id="PS50883">
    <property type="entry name" value="EAL"/>
    <property type="match status" value="1"/>
</dbReference>
<keyword evidence="5" id="KW-1185">Reference proteome</keyword>
<dbReference type="InterPro" id="IPR035919">
    <property type="entry name" value="EAL_sf"/>
</dbReference>
<evidence type="ECO:0000259" key="3">
    <source>
        <dbReference type="PROSITE" id="PS50883"/>
    </source>
</evidence>
<accession>A0ABN6CU67</accession>
<sequence length="779" mass="87593">MAVKLLVVDDDDTICDLVVNACDLIGIEAGKESNPLSLSKSHVNDYLLWFLDLNMPERDGIEVIRWLAENKYKGMLVLMSGFDRSVLLSAERLAQAHHLNIVGHIEKPFSLRNVQLLIEEAVEDFEPQILDKPHSNPRLELSPYAIEELIAQNRIVVHYQPQVELATGRLIGFEALVRLKTMAGELVMPNDFIELAEKQGLIQALTRSVVCEALSGFEKMLKKFAKLTLSINLSALDLEDKGLANWLEEQVNQYQIMHSKVIFEVTESKEIFAITDALDILNRLRLKGFNLSLDDYGTGSAVLSQVHHLPLTELKIDRAFVKNVLFDEKSQVLIKNVISMCKDLRLDVVCEGIENQQTADLLVGYGAKIGQGYLYAKPMSVDDALELIEGHQQNMSLDSVCLTSGDESNIPHQISLKPADLDGQEAVAFYEQSVLSNKPNPKSFLSYSLPLTGNFSFIGISEKYGAILAYLELFANQGQTDIGLEFFDDASELAQLKENLTQRVSVNSLGSVGATFPFQHSEEFVEFASTLKTPILAPFNGCKALRVETVDNVYNIKAGIEQELMAIAKKFNASGQRSIMVHAPVSLKQNPVEFFKQISHVEIIEFLPQNAEETLKKIKEIRPINVMFFGSAKSLLQMVEALENEEINFYSTSLIGFGTLKKLLIRKPKVKVWVTSTIPDYQGNDHTATEFRKVAQKYNCPVKYINSICYDMYLSTKFLLETYVSSHQDRGDIESRVEGFERALKNTFGFDLGMECPLSWNPQNRSFSNAVYFININEY</sequence>
<protein>
    <recommendedName>
        <fullName evidence="6">EAL domain-containing protein</fullName>
    </recommendedName>
</protein>
<dbReference type="InterPro" id="IPR001789">
    <property type="entry name" value="Sig_transdc_resp-reg_receiver"/>
</dbReference>
<dbReference type="EMBL" id="AP024202">
    <property type="protein sequence ID" value="BCN92486.1"/>
    <property type="molecule type" value="Genomic_DNA"/>
</dbReference>
<dbReference type="InterPro" id="IPR050706">
    <property type="entry name" value="Cyclic-di-GMP_PDE-like"/>
</dbReference>
<feature type="modified residue" description="4-aspartylphosphate" evidence="1">
    <location>
        <position position="52"/>
    </location>
</feature>
<dbReference type="PROSITE" id="PS50110">
    <property type="entry name" value="RESPONSE_REGULATORY"/>
    <property type="match status" value="1"/>
</dbReference>
<organism evidence="4 5">
    <name type="scientific">Thiomicrorhabdus immobilis</name>
    <dbReference type="NCBI Taxonomy" id="2791037"/>
    <lineage>
        <taxon>Bacteria</taxon>
        <taxon>Pseudomonadati</taxon>
        <taxon>Pseudomonadota</taxon>
        <taxon>Gammaproteobacteria</taxon>
        <taxon>Thiotrichales</taxon>
        <taxon>Piscirickettsiaceae</taxon>
        <taxon>Thiomicrorhabdus</taxon>
    </lineage>
</organism>
<dbReference type="Gene3D" id="3.20.20.450">
    <property type="entry name" value="EAL domain"/>
    <property type="match status" value="1"/>
</dbReference>
<dbReference type="Pfam" id="PF00072">
    <property type="entry name" value="Response_reg"/>
    <property type="match status" value="1"/>
</dbReference>
<dbReference type="Gene3D" id="3.40.50.2300">
    <property type="match status" value="3"/>
</dbReference>
<dbReference type="SUPFAM" id="SSF141868">
    <property type="entry name" value="EAL domain-like"/>
    <property type="match status" value="1"/>
</dbReference>
<gene>
    <name evidence="4" type="ORF">THMIRHAM_02710</name>
</gene>
<dbReference type="SUPFAM" id="SSF52172">
    <property type="entry name" value="CheY-like"/>
    <property type="match status" value="1"/>
</dbReference>
<evidence type="ECO:0008006" key="6">
    <source>
        <dbReference type="Google" id="ProtNLM"/>
    </source>
</evidence>
<evidence type="ECO:0000313" key="5">
    <source>
        <dbReference type="Proteomes" id="UP001054820"/>
    </source>
</evidence>
<evidence type="ECO:0000313" key="4">
    <source>
        <dbReference type="EMBL" id="BCN92486.1"/>
    </source>
</evidence>
<dbReference type="PANTHER" id="PTHR33121:SF70">
    <property type="entry name" value="SIGNALING PROTEIN YKOW"/>
    <property type="match status" value="1"/>
</dbReference>
<dbReference type="RefSeq" id="WP_237262186.1">
    <property type="nucleotide sequence ID" value="NZ_AP024202.1"/>
</dbReference>
<dbReference type="InterPro" id="IPR011006">
    <property type="entry name" value="CheY-like_superfamily"/>
</dbReference>
<proteinExistence type="predicted"/>
<dbReference type="Proteomes" id="UP001054820">
    <property type="component" value="Chromosome"/>
</dbReference>
<reference evidence="4" key="1">
    <citation type="journal article" date="2022" name="Arch. Microbiol.">
        <title>Thiomicrorhabdus immobilis sp. nov., a mesophilic sulfur-oxidizing bacterium isolated from sediment of a brackish lake in northern Japan.</title>
        <authorList>
            <person name="Kojima H."/>
            <person name="Mochizuki J."/>
            <person name="Kanda M."/>
            <person name="Watanabe T."/>
            <person name="Fukui M."/>
        </authorList>
    </citation>
    <scope>NUCLEOTIDE SEQUENCE</scope>
    <source>
        <strain evidence="4">Am19</strain>
    </source>
</reference>
<dbReference type="SUPFAM" id="SSF53822">
    <property type="entry name" value="Periplasmic binding protein-like I"/>
    <property type="match status" value="1"/>
</dbReference>